<proteinExistence type="predicted"/>
<dbReference type="AlphaFoldDB" id="A0A9P0YGN0"/>
<name>A0A9P0YGN0_CUSEU</name>
<accession>A0A9P0YGN0</accession>
<gene>
    <name evidence="2" type="ORF">CEURO_LOCUS506</name>
</gene>
<protein>
    <submittedName>
        <fullName evidence="2">Uncharacterized protein</fullName>
    </submittedName>
</protein>
<sequence length="151" mass="16337">MKKLIRDNAESVRQMAQLEGDLQQAKAAAEKAANEKVEAERAAAEAAKKASEDAEVAKAEAAASVVAAFMAEGVEGRRPQRLGGFGGGGVRRWVGERPRGDVVSLKGRRLLCWGEFFTQALIYRSLARHLKIEPKAFDPTTYGLPPSNQIS</sequence>
<feature type="non-terminal residue" evidence="2">
    <location>
        <position position="151"/>
    </location>
</feature>
<evidence type="ECO:0000256" key="1">
    <source>
        <dbReference type="SAM" id="Coils"/>
    </source>
</evidence>
<feature type="coiled-coil region" evidence="1">
    <location>
        <begin position="1"/>
        <end position="54"/>
    </location>
</feature>
<dbReference type="Proteomes" id="UP001152484">
    <property type="component" value="Unassembled WGS sequence"/>
</dbReference>
<evidence type="ECO:0000313" key="2">
    <source>
        <dbReference type="EMBL" id="CAH9053452.1"/>
    </source>
</evidence>
<reference evidence="2" key="1">
    <citation type="submission" date="2022-07" db="EMBL/GenBank/DDBJ databases">
        <authorList>
            <person name="Macas J."/>
            <person name="Novak P."/>
            <person name="Neumann P."/>
        </authorList>
    </citation>
    <scope>NUCLEOTIDE SEQUENCE</scope>
</reference>
<keyword evidence="1" id="KW-0175">Coiled coil</keyword>
<organism evidence="2 3">
    <name type="scientific">Cuscuta europaea</name>
    <name type="common">European dodder</name>
    <dbReference type="NCBI Taxonomy" id="41803"/>
    <lineage>
        <taxon>Eukaryota</taxon>
        <taxon>Viridiplantae</taxon>
        <taxon>Streptophyta</taxon>
        <taxon>Embryophyta</taxon>
        <taxon>Tracheophyta</taxon>
        <taxon>Spermatophyta</taxon>
        <taxon>Magnoliopsida</taxon>
        <taxon>eudicotyledons</taxon>
        <taxon>Gunneridae</taxon>
        <taxon>Pentapetalae</taxon>
        <taxon>asterids</taxon>
        <taxon>lamiids</taxon>
        <taxon>Solanales</taxon>
        <taxon>Convolvulaceae</taxon>
        <taxon>Cuscuteae</taxon>
        <taxon>Cuscuta</taxon>
        <taxon>Cuscuta subgen. Cuscuta</taxon>
    </lineage>
</organism>
<keyword evidence="3" id="KW-1185">Reference proteome</keyword>
<comment type="caution">
    <text evidence="2">The sequence shown here is derived from an EMBL/GenBank/DDBJ whole genome shotgun (WGS) entry which is preliminary data.</text>
</comment>
<evidence type="ECO:0000313" key="3">
    <source>
        <dbReference type="Proteomes" id="UP001152484"/>
    </source>
</evidence>
<dbReference type="EMBL" id="CAMAPE010000002">
    <property type="protein sequence ID" value="CAH9053452.1"/>
    <property type="molecule type" value="Genomic_DNA"/>
</dbReference>